<keyword evidence="2" id="KW-1185">Reference proteome</keyword>
<evidence type="ECO:0000313" key="2">
    <source>
        <dbReference type="Proteomes" id="UP000663144"/>
    </source>
</evidence>
<organism evidence="1 2">
    <name type="scientific">Synechococcus phage S-H38</name>
    <dbReference type="NCBI Taxonomy" id="2783673"/>
    <lineage>
        <taxon>Viruses</taxon>
        <taxon>Duplodnaviria</taxon>
        <taxon>Heunggongvirae</taxon>
        <taxon>Uroviricota</taxon>
        <taxon>Caudoviricetes</taxon>
        <taxon>Pantevenvirales</taxon>
        <taxon>Kyanoviridae</taxon>
        <taxon>Yellowseavirus</taxon>
        <taxon>Yellowseavirus thirtyeight</taxon>
    </lineage>
</organism>
<evidence type="ECO:0000313" key="1">
    <source>
        <dbReference type="EMBL" id="QPB07849.1"/>
    </source>
</evidence>
<reference evidence="1" key="1">
    <citation type="submission" date="2020-10" db="EMBL/GenBank/DDBJ databases">
        <title>The Isolation and Genome Sequence of a Novel Cyanophage S-H38 from the Yellow Sea, China.</title>
        <authorList>
            <person name="Jiang T."/>
        </authorList>
    </citation>
    <scope>NUCLEOTIDE SEQUENCE</scope>
</reference>
<dbReference type="GeneID" id="77946545"/>
<dbReference type="Proteomes" id="UP000663144">
    <property type="component" value="Segment"/>
</dbReference>
<accession>A0A873W9X9</accession>
<dbReference type="EMBL" id="MW117965">
    <property type="protein sequence ID" value="QPB07849.1"/>
    <property type="molecule type" value="Genomic_DNA"/>
</dbReference>
<name>A0A873W9X9_9CAUD</name>
<sequence length="58" mass="6529">MIAYDSFDNSRVVDMTTEALIDQLHSLTSEGRLSEAKEVAQKIRDLQKSPKSAIMSWS</sequence>
<proteinExistence type="predicted"/>
<dbReference type="KEGG" id="vg:77946545"/>
<protein>
    <submittedName>
        <fullName evidence="1">Uncharacterized protein</fullName>
    </submittedName>
</protein>
<dbReference type="RefSeq" id="YP_010670340.1">
    <property type="nucleotide sequence ID" value="NC_070964.1"/>
</dbReference>